<sequence length="548" mass="63878">MLFDNNLPPFDQTMGNDSLIYLSHSNIPINCSVYSLTNGTIKLLDYYNQTWNNATSLHHLLPAYFITNCSIPHLIDLVSQHENSNSSYSAEGPLKFEGSPYNERDNGDTFIALLFTLCGSCVSCWMLSLLLYLTQKHRRKPWLAQLTTIFYSIVTSVLLDRLTKAAEVEYYDDNLDIIKLNCKVYDNNVYRVLMIITQALTMSSWFQIIQRLVRLKYKSITSIINFVLMASYIAVYIYFQVVFTTRDYISHDMQDLTIYHRWDIACVTLRLLVAFWFLGVLAYYTTVMKNPRKICYSRKLLPLAILVWFLFVLDIVINILHVSLFRTRWLVRTWLVLIPYLIEIGLLTVIWEWIYNIWILEKRYELMNVLGRRISYEDVVSFKNNDTAKKFTKLDSLIDWIVAKFTGQTTINHVEERSDDSLKEYFTSTNSEGSEVRPNAIPLQDRQSYLREIQSTPEPGDGDYSNRAGHDIRRNDVVTSHNEPIDSTSESVHQNDHNDQIVSTDLGDYDDQYDDQYVNDYEMWSEDDRDAEDSGDDIAGQRNHTHGD</sequence>
<dbReference type="PANTHER" id="PTHR35779">
    <property type="entry name" value="PH-RESPONSE REGULATOR PROTEIN PALH/RIM21"/>
    <property type="match status" value="1"/>
</dbReference>
<dbReference type="AlphaFoldDB" id="A0A8X7TEX9"/>
<reference evidence="7" key="1">
    <citation type="submission" date="2020-03" db="EMBL/GenBank/DDBJ databases">
        <title>FDA dAtabase for Regulatory Grade micrObial Sequences (FDA-ARGOS): Supporting development and validation of Infectious Disease Dx tests.</title>
        <authorList>
            <person name="Campos J."/>
            <person name="Goldberg B."/>
            <person name="Tallon L."/>
            <person name="Sadzewicz L."/>
            <person name="Vavikolanu K."/>
            <person name="Mehta A."/>
            <person name="Aluvathingal J."/>
            <person name="Nadendla S."/>
            <person name="Nandy P."/>
            <person name="Geyer C."/>
            <person name="Yan Y."/>
            <person name="Sichtig H."/>
        </authorList>
    </citation>
    <scope>NUCLEOTIDE SEQUENCE [LARGE SCALE GENOMIC DNA]</scope>
    <source>
        <strain evidence="7">FDAARGOS_652</strain>
    </source>
</reference>
<keyword evidence="3 6" id="KW-1133">Transmembrane helix</keyword>
<dbReference type="GO" id="GO:0071467">
    <property type="term" value="P:cellular response to pH"/>
    <property type="evidence" value="ECO:0007669"/>
    <property type="project" value="TreeGrafter"/>
</dbReference>
<dbReference type="EMBL" id="JABWAB010000001">
    <property type="protein sequence ID" value="KAF6059571.1"/>
    <property type="molecule type" value="Genomic_DNA"/>
</dbReference>
<feature type="transmembrane region" description="Helical" evidence="6">
    <location>
        <begin position="337"/>
        <end position="358"/>
    </location>
</feature>
<evidence type="ECO:0000256" key="1">
    <source>
        <dbReference type="ARBA" id="ARBA00004141"/>
    </source>
</evidence>
<feature type="transmembrane region" description="Helical" evidence="6">
    <location>
        <begin position="259"/>
        <end position="284"/>
    </location>
</feature>
<name>A0A8X7TEX9_CANPA</name>
<evidence type="ECO:0000256" key="3">
    <source>
        <dbReference type="ARBA" id="ARBA00022989"/>
    </source>
</evidence>
<accession>A0A8X7TEX9</accession>
<proteinExistence type="predicted"/>
<evidence type="ECO:0000313" key="7">
    <source>
        <dbReference type="EMBL" id="KAF6059571.1"/>
    </source>
</evidence>
<keyword evidence="4 6" id="KW-0472">Membrane</keyword>
<keyword evidence="2 6" id="KW-0812">Transmembrane</keyword>
<gene>
    <name evidence="7" type="ORF">FOB60_001153</name>
</gene>
<evidence type="ECO:0000256" key="6">
    <source>
        <dbReference type="SAM" id="Phobius"/>
    </source>
</evidence>
<evidence type="ECO:0000256" key="4">
    <source>
        <dbReference type="ARBA" id="ARBA00023136"/>
    </source>
</evidence>
<dbReference type="Proteomes" id="UP000590412">
    <property type="component" value="Unassembled WGS sequence"/>
</dbReference>
<dbReference type="GO" id="GO:0005886">
    <property type="term" value="C:plasma membrane"/>
    <property type="evidence" value="ECO:0007669"/>
    <property type="project" value="TreeGrafter"/>
</dbReference>
<evidence type="ECO:0000256" key="2">
    <source>
        <dbReference type="ARBA" id="ARBA00022692"/>
    </source>
</evidence>
<protein>
    <submittedName>
        <fullName evidence="7">PalH/RIM21 family protein</fullName>
    </submittedName>
</protein>
<feature type="region of interest" description="Disordered" evidence="5">
    <location>
        <begin position="481"/>
        <end position="548"/>
    </location>
</feature>
<evidence type="ECO:0000313" key="8">
    <source>
        <dbReference type="Proteomes" id="UP000590412"/>
    </source>
</evidence>
<comment type="caution">
    <text evidence="7">The sequence shown here is derived from an EMBL/GenBank/DDBJ whole genome shotgun (WGS) entry which is preliminary data.</text>
</comment>
<dbReference type="OrthoDB" id="4079240at2759"/>
<feature type="transmembrane region" description="Helical" evidence="6">
    <location>
        <begin position="189"/>
        <end position="208"/>
    </location>
</feature>
<dbReference type="PANTHER" id="PTHR35779:SF2">
    <property type="entry name" value="PROTEIN DFG16"/>
    <property type="match status" value="1"/>
</dbReference>
<feature type="transmembrane region" description="Helical" evidence="6">
    <location>
        <begin position="110"/>
        <end position="133"/>
    </location>
</feature>
<evidence type="ECO:0000256" key="5">
    <source>
        <dbReference type="SAM" id="MobiDB-lite"/>
    </source>
</evidence>
<comment type="subcellular location">
    <subcellularLocation>
        <location evidence="1">Membrane</location>
        <topology evidence="1">Multi-pass membrane protein</topology>
    </subcellularLocation>
</comment>
<organism evidence="7 8">
    <name type="scientific">Candida parapsilosis</name>
    <name type="common">Yeast</name>
    <dbReference type="NCBI Taxonomy" id="5480"/>
    <lineage>
        <taxon>Eukaryota</taxon>
        <taxon>Fungi</taxon>
        <taxon>Dikarya</taxon>
        <taxon>Ascomycota</taxon>
        <taxon>Saccharomycotina</taxon>
        <taxon>Pichiomycetes</taxon>
        <taxon>Debaryomycetaceae</taxon>
        <taxon>Candida/Lodderomyces clade</taxon>
        <taxon>Candida</taxon>
    </lineage>
</organism>
<feature type="compositionally biased region" description="Polar residues" evidence="5">
    <location>
        <begin position="481"/>
        <end position="492"/>
    </location>
</feature>
<feature type="transmembrane region" description="Helical" evidence="6">
    <location>
        <begin position="305"/>
        <end position="325"/>
    </location>
</feature>
<dbReference type="InterPro" id="IPR014844">
    <property type="entry name" value="PalH"/>
</dbReference>
<dbReference type="Pfam" id="PF08733">
    <property type="entry name" value="PalH"/>
    <property type="match status" value="1"/>
</dbReference>
<feature type="transmembrane region" description="Helical" evidence="6">
    <location>
        <begin position="220"/>
        <end position="239"/>
    </location>
</feature>
<feature type="compositionally biased region" description="Acidic residues" evidence="5">
    <location>
        <begin position="523"/>
        <end position="536"/>
    </location>
</feature>